<accession>A0ACD0P5N8</accession>
<protein>
    <submittedName>
        <fullName evidence="1">Uncharacterized protein</fullName>
    </submittedName>
</protein>
<organism evidence="1 2">
    <name type="scientific">Violaceomyces palustris</name>
    <dbReference type="NCBI Taxonomy" id="1673888"/>
    <lineage>
        <taxon>Eukaryota</taxon>
        <taxon>Fungi</taxon>
        <taxon>Dikarya</taxon>
        <taxon>Basidiomycota</taxon>
        <taxon>Ustilaginomycotina</taxon>
        <taxon>Ustilaginomycetes</taxon>
        <taxon>Violaceomycetales</taxon>
        <taxon>Violaceomycetaceae</taxon>
        <taxon>Violaceomyces</taxon>
    </lineage>
</organism>
<evidence type="ECO:0000313" key="1">
    <source>
        <dbReference type="EMBL" id="PWN53361.1"/>
    </source>
</evidence>
<gene>
    <name evidence="1" type="ORF">IE53DRAFT_366416</name>
</gene>
<reference evidence="1 2" key="1">
    <citation type="journal article" date="2018" name="Mol. Biol. Evol.">
        <title>Broad Genomic Sampling Reveals a Smut Pathogenic Ancestry of the Fungal Clade Ustilaginomycotina.</title>
        <authorList>
            <person name="Kijpornyongpan T."/>
            <person name="Mondo S.J."/>
            <person name="Barry K."/>
            <person name="Sandor L."/>
            <person name="Lee J."/>
            <person name="Lipzen A."/>
            <person name="Pangilinan J."/>
            <person name="LaButti K."/>
            <person name="Hainaut M."/>
            <person name="Henrissat B."/>
            <person name="Grigoriev I.V."/>
            <person name="Spatafora J.W."/>
            <person name="Aime M.C."/>
        </authorList>
    </citation>
    <scope>NUCLEOTIDE SEQUENCE [LARGE SCALE GENOMIC DNA]</scope>
    <source>
        <strain evidence="1 2">SA 807</strain>
    </source>
</reference>
<dbReference type="Proteomes" id="UP000245626">
    <property type="component" value="Unassembled WGS sequence"/>
</dbReference>
<keyword evidence="2" id="KW-1185">Reference proteome</keyword>
<dbReference type="EMBL" id="KZ819729">
    <property type="protein sequence ID" value="PWN53361.1"/>
    <property type="molecule type" value="Genomic_DNA"/>
</dbReference>
<evidence type="ECO:0000313" key="2">
    <source>
        <dbReference type="Proteomes" id="UP000245626"/>
    </source>
</evidence>
<name>A0ACD0P5N8_9BASI</name>
<proteinExistence type="predicted"/>
<sequence length="144" mass="16105">MFASTLKNATGLRGVRAFSQSHSSNMARMQLVGRLVADPEIRSTKNGKDFMRYTVATTDPPTGPVGEDGERPPQTTSYHRLYVFGERNIERMKNIHKGYQVLVDADFRIERTPPADGEGPARDTYLTTHRGIQVLSKPRAPESE</sequence>